<organism evidence="1 2">
    <name type="scientific">Dipteronia dyeriana</name>
    <dbReference type="NCBI Taxonomy" id="168575"/>
    <lineage>
        <taxon>Eukaryota</taxon>
        <taxon>Viridiplantae</taxon>
        <taxon>Streptophyta</taxon>
        <taxon>Embryophyta</taxon>
        <taxon>Tracheophyta</taxon>
        <taxon>Spermatophyta</taxon>
        <taxon>Magnoliopsida</taxon>
        <taxon>eudicotyledons</taxon>
        <taxon>Gunneridae</taxon>
        <taxon>Pentapetalae</taxon>
        <taxon>rosids</taxon>
        <taxon>malvids</taxon>
        <taxon>Sapindales</taxon>
        <taxon>Sapindaceae</taxon>
        <taxon>Hippocastanoideae</taxon>
        <taxon>Acereae</taxon>
        <taxon>Dipteronia</taxon>
    </lineage>
</organism>
<dbReference type="PANTHER" id="PTHR34835:SF34">
    <property type="entry name" value="OS08G0555500 PROTEIN"/>
    <property type="match status" value="1"/>
</dbReference>
<dbReference type="PANTHER" id="PTHR34835">
    <property type="entry name" value="OS07G0283600 PROTEIN-RELATED"/>
    <property type="match status" value="1"/>
</dbReference>
<protein>
    <submittedName>
        <fullName evidence="1">Uncharacterized protein</fullName>
    </submittedName>
</protein>
<proteinExistence type="predicted"/>
<name>A0AAD9U311_9ROSI</name>
<evidence type="ECO:0000313" key="2">
    <source>
        <dbReference type="Proteomes" id="UP001280121"/>
    </source>
</evidence>
<dbReference type="AlphaFoldDB" id="A0AAD9U311"/>
<reference evidence="1" key="1">
    <citation type="journal article" date="2023" name="Plant J.">
        <title>Genome sequences and population genomics provide insights into the demographic history, inbreeding, and mutation load of two 'living fossil' tree species of Dipteronia.</title>
        <authorList>
            <person name="Feng Y."/>
            <person name="Comes H.P."/>
            <person name="Chen J."/>
            <person name="Zhu S."/>
            <person name="Lu R."/>
            <person name="Zhang X."/>
            <person name="Li P."/>
            <person name="Qiu J."/>
            <person name="Olsen K.M."/>
            <person name="Qiu Y."/>
        </authorList>
    </citation>
    <scope>NUCLEOTIDE SEQUENCE</scope>
    <source>
        <strain evidence="1">KIB01</strain>
    </source>
</reference>
<evidence type="ECO:0000313" key="1">
    <source>
        <dbReference type="EMBL" id="KAK2646663.1"/>
    </source>
</evidence>
<keyword evidence="2" id="KW-1185">Reference proteome</keyword>
<dbReference type="EMBL" id="JANJYI010000006">
    <property type="protein sequence ID" value="KAK2646663.1"/>
    <property type="molecule type" value="Genomic_DNA"/>
</dbReference>
<accession>A0AAD9U311</accession>
<gene>
    <name evidence="1" type="ORF">Ddye_021858</name>
</gene>
<comment type="caution">
    <text evidence="1">The sequence shown here is derived from an EMBL/GenBank/DDBJ whole genome shotgun (WGS) entry which is preliminary data.</text>
</comment>
<sequence>MWHLLPLEENIQYGLHHIVDIEDQNVTTEEAQHCDIPDKSNLPPPEKEIPGTNFLLSHEETIGTRCTPSRWTRIVMKLSKEQKDVVRALGFGNLLALNCGHLRLRIYQWIVDNFDITTCSIHIHDQRFAMNSNLFGRVLGIFVQADHISIFKDVLDKVFWESKIPITSRGIF</sequence>
<dbReference type="Proteomes" id="UP001280121">
    <property type="component" value="Unassembled WGS sequence"/>
</dbReference>